<dbReference type="Pfam" id="PF08843">
    <property type="entry name" value="AbiEii"/>
    <property type="match status" value="1"/>
</dbReference>
<evidence type="ECO:0000313" key="2">
    <source>
        <dbReference type="Proteomes" id="UP001139193"/>
    </source>
</evidence>
<dbReference type="RefSeq" id="WP_241937919.1">
    <property type="nucleotide sequence ID" value="NZ_JALBGC010000006.1"/>
</dbReference>
<protein>
    <submittedName>
        <fullName evidence="1">Nucleotidyl transferase AbiEii/AbiGii toxin family protein</fullName>
    </submittedName>
</protein>
<comment type="caution">
    <text evidence="1">The sequence shown here is derived from an EMBL/GenBank/DDBJ whole genome shotgun (WGS) entry which is preliminary data.</text>
</comment>
<evidence type="ECO:0000313" key="1">
    <source>
        <dbReference type="EMBL" id="MCI1189705.1"/>
    </source>
</evidence>
<proteinExistence type="predicted"/>
<organism evidence="1 2">
    <name type="scientific">Hymenobacter cyanobacteriorum</name>
    <dbReference type="NCBI Taxonomy" id="2926463"/>
    <lineage>
        <taxon>Bacteria</taxon>
        <taxon>Pseudomonadati</taxon>
        <taxon>Bacteroidota</taxon>
        <taxon>Cytophagia</taxon>
        <taxon>Cytophagales</taxon>
        <taxon>Hymenobacteraceae</taxon>
        <taxon>Hymenobacter</taxon>
    </lineage>
</organism>
<dbReference type="InterPro" id="IPR014942">
    <property type="entry name" value="AbiEii"/>
</dbReference>
<name>A0A9X1VJA3_9BACT</name>
<accession>A0A9X1VJA3</accession>
<dbReference type="EMBL" id="JALBGC010000006">
    <property type="protein sequence ID" value="MCI1189705.1"/>
    <property type="molecule type" value="Genomic_DNA"/>
</dbReference>
<keyword evidence="1" id="KW-0808">Transferase</keyword>
<keyword evidence="2" id="KW-1185">Reference proteome</keyword>
<sequence>MELSLLDKIKRLVIIALVADDELMEKLVLKGGNAISIAYEVGNRGSADLDFSMADDFEDLEATFATIEKSLVTVFAEEGLHAFDVRWHQRPSKLAEHLKSFWGGYLLEFKLTPAAQARQHADDLAGLRRNSLTFDEQQNRKFTVDISPFEYCELKVEKTLNGYTYYVYPPQLVVFEKLRAICQQIPAYGEIVGGHKSLGRARDFYDIYTLAHEFTIDSTSEAALEVLRQVFGAKRVPEAYLATIADYRDLHRADYKSVEANVTAGTQLLGFDAYFDYVVAHFSRLLEPSSAAEPAATA</sequence>
<gene>
    <name evidence="1" type="ORF">MON38_19965</name>
</gene>
<dbReference type="Proteomes" id="UP001139193">
    <property type="component" value="Unassembled WGS sequence"/>
</dbReference>
<dbReference type="AlphaFoldDB" id="A0A9X1VJA3"/>
<dbReference type="Gene3D" id="3.10.450.620">
    <property type="entry name" value="JHP933, nucleotidyltransferase-like core domain"/>
    <property type="match status" value="1"/>
</dbReference>
<reference evidence="1" key="1">
    <citation type="submission" date="2022-03" db="EMBL/GenBank/DDBJ databases">
        <title>Bacterial whole genome sequence for Hymenobacter sp. DH14.</title>
        <authorList>
            <person name="Le V."/>
        </authorList>
    </citation>
    <scope>NUCLEOTIDE SEQUENCE</scope>
    <source>
        <strain evidence="1">DH14</strain>
    </source>
</reference>
<dbReference type="GO" id="GO:0016740">
    <property type="term" value="F:transferase activity"/>
    <property type="evidence" value="ECO:0007669"/>
    <property type="project" value="UniProtKB-KW"/>
</dbReference>